<gene>
    <name evidence="1" type="ORF">KUCAC02_015740</name>
</gene>
<accession>A0ACB9Y078</accession>
<dbReference type="Proteomes" id="UP001057452">
    <property type="component" value="Chromosome 1"/>
</dbReference>
<proteinExistence type="predicted"/>
<evidence type="ECO:0000313" key="1">
    <source>
        <dbReference type="EMBL" id="KAI4832792.1"/>
    </source>
</evidence>
<protein>
    <submittedName>
        <fullName evidence="1">Uncharacterized protein</fullName>
    </submittedName>
</protein>
<feature type="non-terminal residue" evidence="1">
    <location>
        <position position="1"/>
    </location>
</feature>
<dbReference type="EMBL" id="CM043785">
    <property type="protein sequence ID" value="KAI4832792.1"/>
    <property type="molecule type" value="Genomic_DNA"/>
</dbReference>
<sequence>RLPRVPGSSVGGERHPCSITTPPSSSCSPSNHILSFRLIQWGRPLHLRGAPSSGPTGNAVFYITTGGVKLLSNNHG</sequence>
<reference evidence="1" key="1">
    <citation type="submission" date="2022-05" db="EMBL/GenBank/DDBJ databases">
        <title>Chromosome-level genome of Chaenocephalus aceratus.</title>
        <authorList>
            <person name="Park H."/>
        </authorList>
    </citation>
    <scope>NUCLEOTIDE SEQUENCE</scope>
    <source>
        <strain evidence="1">KU_202001</strain>
    </source>
</reference>
<organism evidence="1 2">
    <name type="scientific">Chaenocephalus aceratus</name>
    <name type="common">Blackfin icefish</name>
    <name type="synonym">Chaenichthys aceratus</name>
    <dbReference type="NCBI Taxonomy" id="36190"/>
    <lineage>
        <taxon>Eukaryota</taxon>
        <taxon>Metazoa</taxon>
        <taxon>Chordata</taxon>
        <taxon>Craniata</taxon>
        <taxon>Vertebrata</taxon>
        <taxon>Euteleostomi</taxon>
        <taxon>Actinopterygii</taxon>
        <taxon>Neopterygii</taxon>
        <taxon>Teleostei</taxon>
        <taxon>Neoteleostei</taxon>
        <taxon>Acanthomorphata</taxon>
        <taxon>Eupercaria</taxon>
        <taxon>Perciformes</taxon>
        <taxon>Notothenioidei</taxon>
        <taxon>Channichthyidae</taxon>
        <taxon>Chaenocephalus</taxon>
    </lineage>
</organism>
<comment type="caution">
    <text evidence="1">The sequence shown here is derived from an EMBL/GenBank/DDBJ whole genome shotgun (WGS) entry which is preliminary data.</text>
</comment>
<name>A0ACB9Y078_CHAAC</name>
<evidence type="ECO:0000313" key="2">
    <source>
        <dbReference type="Proteomes" id="UP001057452"/>
    </source>
</evidence>
<feature type="non-terminal residue" evidence="1">
    <location>
        <position position="76"/>
    </location>
</feature>
<keyword evidence="2" id="KW-1185">Reference proteome</keyword>